<protein>
    <submittedName>
        <fullName evidence="2">Uncharacterized protein</fullName>
    </submittedName>
</protein>
<dbReference type="AlphaFoldDB" id="A0A5C6F1M7"/>
<feature type="region of interest" description="Disordered" evidence="1">
    <location>
        <begin position="34"/>
        <end position="56"/>
    </location>
</feature>
<dbReference type="RefSeq" id="WP_222435885.1">
    <property type="nucleotide sequence ID" value="NZ_SJPW01000004.1"/>
</dbReference>
<dbReference type="Proteomes" id="UP000318288">
    <property type="component" value="Unassembled WGS sequence"/>
</dbReference>
<evidence type="ECO:0000256" key="1">
    <source>
        <dbReference type="SAM" id="MobiDB-lite"/>
    </source>
</evidence>
<evidence type="ECO:0000313" key="3">
    <source>
        <dbReference type="Proteomes" id="UP000318288"/>
    </source>
</evidence>
<accession>A0A5C6F1M7</accession>
<keyword evidence="3" id="KW-1185">Reference proteome</keyword>
<feature type="compositionally biased region" description="Basic and acidic residues" evidence="1">
    <location>
        <begin position="105"/>
        <end position="121"/>
    </location>
</feature>
<name>A0A5C6F1M7_9BACT</name>
<dbReference type="EMBL" id="SJPW01000004">
    <property type="protein sequence ID" value="TWU54985.1"/>
    <property type="molecule type" value="Genomic_DNA"/>
</dbReference>
<reference evidence="2 3" key="1">
    <citation type="submission" date="2019-02" db="EMBL/GenBank/DDBJ databases">
        <title>Deep-cultivation of Planctomycetes and their phenomic and genomic characterization uncovers novel biology.</title>
        <authorList>
            <person name="Wiegand S."/>
            <person name="Jogler M."/>
            <person name="Boedeker C."/>
            <person name="Pinto D."/>
            <person name="Vollmers J."/>
            <person name="Rivas-Marin E."/>
            <person name="Kohn T."/>
            <person name="Peeters S.H."/>
            <person name="Heuer A."/>
            <person name="Rast P."/>
            <person name="Oberbeckmann S."/>
            <person name="Bunk B."/>
            <person name="Jeske O."/>
            <person name="Meyerdierks A."/>
            <person name="Storesund J.E."/>
            <person name="Kallscheuer N."/>
            <person name="Luecker S."/>
            <person name="Lage O.M."/>
            <person name="Pohl T."/>
            <person name="Merkel B.J."/>
            <person name="Hornburger P."/>
            <person name="Mueller R.-W."/>
            <person name="Bruemmer F."/>
            <person name="Labrenz M."/>
            <person name="Spormann A.M."/>
            <person name="Op Den Camp H."/>
            <person name="Overmann J."/>
            <person name="Amann R."/>
            <person name="Jetten M.S.M."/>
            <person name="Mascher T."/>
            <person name="Medema M.H."/>
            <person name="Devos D.P."/>
            <person name="Kaster A.-K."/>
            <person name="Ovreas L."/>
            <person name="Rohde M."/>
            <person name="Galperin M.Y."/>
            <person name="Jogler C."/>
        </authorList>
    </citation>
    <scope>NUCLEOTIDE SEQUENCE [LARGE SCALE GENOMIC DNA]</scope>
    <source>
        <strain evidence="2 3">Poly51</strain>
    </source>
</reference>
<feature type="region of interest" description="Disordered" evidence="1">
    <location>
        <begin position="101"/>
        <end position="121"/>
    </location>
</feature>
<organism evidence="2 3">
    <name type="scientific">Rubripirellula tenax</name>
    <dbReference type="NCBI Taxonomy" id="2528015"/>
    <lineage>
        <taxon>Bacteria</taxon>
        <taxon>Pseudomonadati</taxon>
        <taxon>Planctomycetota</taxon>
        <taxon>Planctomycetia</taxon>
        <taxon>Pirellulales</taxon>
        <taxon>Pirellulaceae</taxon>
        <taxon>Rubripirellula</taxon>
    </lineage>
</organism>
<gene>
    <name evidence="2" type="ORF">Poly51_37340</name>
</gene>
<proteinExistence type="predicted"/>
<comment type="caution">
    <text evidence="2">The sequence shown here is derived from an EMBL/GenBank/DDBJ whole genome shotgun (WGS) entry which is preliminary data.</text>
</comment>
<evidence type="ECO:0000313" key="2">
    <source>
        <dbReference type="EMBL" id="TWU54985.1"/>
    </source>
</evidence>
<sequence length="121" mass="13305">MSCTAKGSIPNAAQVAGFARKTCREAGNHFARYSESESSRLKLVSSPRGNRTRSDFRTDTSYFNATLAATIGQSETLAMMGDRLAGVDEDKLHDRVMKFMSKSRGGKEPTPKQIDAARREK</sequence>